<organism evidence="2 3">
    <name type="scientific">Motiliproteus coralliicola</name>
    <dbReference type="NCBI Taxonomy" id="2283196"/>
    <lineage>
        <taxon>Bacteria</taxon>
        <taxon>Pseudomonadati</taxon>
        <taxon>Pseudomonadota</taxon>
        <taxon>Gammaproteobacteria</taxon>
        <taxon>Oceanospirillales</taxon>
        <taxon>Oceanospirillaceae</taxon>
        <taxon>Motiliproteus</taxon>
    </lineage>
</organism>
<accession>A0A369WN76</accession>
<reference evidence="2 3" key="1">
    <citation type="submission" date="2018-07" db="EMBL/GenBank/DDBJ databases">
        <title>Motiliproteus coralliicola sp. nov., a bacterium isolated from Coral.</title>
        <authorList>
            <person name="Wang G."/>
        </authorList>
    </citation>
    <scope>NUCLEOTIDE SEQUENCE [LARGE SCALE GENOMIC DNA]</scope>
    <source>
        <strain evidence="2 3">C34</strain>
    </source>
</reference>
<feature type="domain" description="Endoribonuclease L-PSP/chorismate mutase-like" evidence="1">
    <location>
        <begin position="9"/>
        <end position="140"/>
    </location>
</feature>
<dbReference type="OrthoDB" id="9806350at2"/>
<sequence length="151" mass="16167">MMLRRLVEQQGLVLPQAPTPVGNYAAAQLAGGLLYISGQLPLRDEELIYQGKLGRDLSVEQGQQAAELCALNLLSQLDRYIANRQLESVVKLEGYINSSDSFVEHAKVLNGASDLLFKVLGASAGHTRIVIGCTSLPLNAPVEIAAVVALQ</sequence>
<dbReference type="PANTHER" id="PTHR43760:SF1">
    <property type="entry name" value="ENDORIBONUCLEASE L-PSP_CHORISMATE MUTASE-LIKE DOMAIN-CONTAINING PROTEIN"/>
    <property type="match status" value="1"/>
</dbReference>
<dbReference type="InterPro" id="IPR035959">
    <property type="entry name" value="RutC-like_sf"/>
</dbReference>
<gene>
    <name evidence="2" type="ORF">DV711_08820</name>
</gene>
<dbReference type="SUPFAM" id="SSF55298">
    <property type="entry name" value="YjgF-like"/>
    <property type="match status" value="1"/>
</dbReference>
<evidence type="ECO:0000313" key="3">
    <source>
        <dbReference type="Proteomes" id="UP000253769"/>
    </source>
</evidence>
<comment type="caution">
    <text evidence="2">The sequence shown here is derived from an EMBL/GenBank/DDBJ whole genome shotgun (WGS) entry which is preliminary data.</text>
</comment>
<name>A0A369WN76_9GAMM</name>
<protein>
    <submittedName>
        <fullName evidence="2">RidA family protein</fullName>
    </submittedName>
</protein>
<dbReference type="AlphaFoldDB" id="A0A369WN76"/>
<dbReference type="Pfam" id="PF14588">
    <property type="entry name" value="YjgF_endoribonc"/>
    <property type="match status" value="1"/>
</dbReference>
<proteinExistence type="predicted"/>
<dbReference type="Proteomes" id="UP000253769">
    <property type="component" value="Unassembled WGS sequence"/>
</dbReference>
<dbReference type="InterPro" id="IPR013813">
    <property type="entry name" value="Endoribo_LPSP/chorism_mut-like"/>
</dbReference>
<dbReference type="CDD" id="cd02199">
    <property type="entry name" value="YjgF_YER057c_UK114_like_1"/>
    <property type="match status" value="1"/>
</dbReference>
<evidence type="ECO:0000313" key="2">
    <source>
        <dbReference type="EMBL" id="RDE22673.1"/>
    </source>
</evidence>
<dbReference type="PANTHER" id="PTHR43760">
    <property type="entry name" value="ENDORIBONUCLEASE-RELATED"/>
    <property type="match status" value="1"/>
</dbReference>
<dbReference type="Gene3D" id="3.30.1330.40">
    <property type="entry name" value="RutC-like"/>
    <property type="match status" value="1"/>
</dbReference>
<keyword evidence="3" id="KW-1185">Reference proteome</keyword>
<evidence type="ECO:0000259" key="1">
    <source>
        <dbReference type="Pfam" id="PF14588"/>
    </source>
</evidence>
<dbReference type="EMBL" id="QQOH01000002">
    <property type="protein sequence ID" value="RDE22673.1"/>
    <property type="molecule type" value="Genomic_DNA"/>
</dbReference>